<name>A0ABT4KWY1_9SPHI</name>
<dbReference type="Pfam" id="PF13030">
    <property type="entry name" value="DUF3891"/>
    <property type="match status" value="1"/>
</dbReference>
<sequence>MIVSYNEKGWEVVTQRGHGLLAGQICARWKVSDQPLRWVETLIATTEHDDLINEFESSPLLDDNGAPLNFKDSIFNEQATEALLNMALTRSRFIALLIARHISFTHGHEPKAKTFLKRLEKEEKKWISEAQLTTKEIEQAYRLLQFCDAFSLLICQKIVPPEQRKIEISKGPDGTSYTLCQYGEQLVVEPWPFELNEFVVVYETRTIKNLKFSNAQSFRKALLESAITLQEIKISSSF</sequence>
<dbReference type="RefSeq" id="WP_269415241.1">
    <property type="nucleotide sequence ID" value="NZ_JAPWGL010000002.1"/>
</dbReference>
<comment type="caution">
    <text evidence="1">The sequence shown here is derived from an EMBL/GenBank/DDBJ whole genome shotgun (WGS) entry which is preliminary data.</text>
</comment>
<evidence type="ECO:0000313" key="1">
    <source>
        <dbReference type="EMBL" id="MCZ4223448.1"/>
    </source>
</evidence>
<keyword evidence="2" id="KW-1185">Reference proteome</keyword>
<protein>
    <submittedName>
        <fullName evidence="1">DUF3891 family protein</fullName>
    </submittedName>
</protein>
<dbReference type="EMBL" id="JAPWGL010000002">
    <property type="protein sequence ID" value="MCZ4223448.1"/>
    <property type="molecule type" value="Genomic_DNA"/>
</dbReference>
<evidence type="ECO:0000313" key="2">
    <source>
        <dbReference type="Proteomes" id="UP001144341"/>
    </source>
</evidence>
<proteinExistence type="predicted"/>
<dbReference type="Proteomes" id="UP001144341">
    <property type="component" value="Unassembled WGS sequence"/>
</dbReference>
<organism evidence="1 2">
    <name type="scientific">Pedobacter rhodius</name>
    <dbReference type="NCBI Taxonomy" id="3004098"/>
    <lineage>
        <taxon>Bacteria</taxon>
        <taxon>Pseudomonadati</taxon>
        <taxon>Bacteroidota</taxon>
        <taxon>Sphingobacteriia</taxon>
        <taxon>Sphingobacteriales</taxon>
        <taxon>Sphingobacteriaceae</taxon>
        <taxon>Pedobacter</taxon>
    </lineage>
</organism>
<accession>A0ABT4KWY1</accession>
<dbReference type="InterPro" id="IPR024992">
    <property type="entry name" value="DUF3891"/>
</dbReference>
<reference evidence="1" key="1">
    <citation type="submission" date="2022-12" db="EMBL/GenBank/DDBJ databases">
        <title>Genome sequence of SJ11.</title>
        <authorList>
            <person name="Woo H."/>
        </authorList>
    </citation>
    <scope>NUCLEOTIDE SEQUENCE</scope>
    <source>
        <strain evidence="1">SJ11</strain>
    </source>
</reference>
<gene>
    <name evidence="1" type="ORF">O0931_09080</name>
</gene>